<keyword evidence="2" id="KW-0812">Transmembrane</keyword>
<accession>A0A8J5XF12</accession>
<comment type="caution">
    <text evidence="3">The sequence shown here is derived from an EMBL/GenBank/DDBJ whole genome shotgun (WGS) entry which is preliminary data.</text>
</comment>
<evidence type="ECO:0000313" key="4">
    <source>
        <dbReference type="Proteomes" id="UP000751190"/>
    </source>
</evidence>
<keyword evidence="4" id="KW-1185">Reference proteome</keyword>
<protein>
    <recommendedName>
        <fullName evidence="5">Sulfotransferase</fullName>
    </recommendedName>
</protein>
<feature type="region of interest" description="Disordered" evidence="1">
    <location>
        <begin position="1"/>
        <end position="29"/>
    </location>
</feature>
<dbReference type="Proteomes" id="UP000751190">
    <property type="component" value="Unassembled WGS sequence"/>
</dbReference>
<dbReference type="EMBL" id="JAGTXO010000016">
    <property type="protein sequence ID" value="KAG8463379.1"/>
    <property type="molecule type" value="Genomic_DNA"/>
</dbReference>
<keyword evidence="2" id="KW-1133">Transmembrane helix</keyword>
<feature type="transmembrane region" description="Helical" evidence="2">
    <location>
        <begin position="35"/>
        <end position="54"/>
    </location>
</feature>
<name>A0A8J5XF12_DIALT</name>
<gene>
    <name evidence="3" type="ORF">KFE25_004890</name>
</gene>
<evidence type="ECO:0000256" key="1">
    <source>
        <dbReference type="SAM" id="MobiDB-lite"/>
    </source>
</evidence>
<reference evidence="3" key="1">
    <citation type="submission" date="2021-05" db="EMBL/GenBank/DDBJ databases">
        <title>The genome of the haptophyte Pavlova lutheri (Diacronema luteri, Pavlovales) - a model for lipid biosynthesis in eukaryotic algae.</title>
        <authorList>
            <person name="Hulatt C.J."/>
            <person name="Posewitz M.C."/>
        </authorList>
    </citation>
    <scope>NUCLEOTIDE SEQUENCE</scope>
    <source>
        <strain evidence="3">NIVA-4/92</strain>
    </source>
</reference>
<evidence type="ECO:0008006" key="5">
    <source>
        <dbReference type="Google" id="ProtNLM"/>
    </source>
</evidence>
<organism evidence="3 4">
    <name type="scientific">Diacronema lutheri</name>
    <name type="common">Unicellular marine alga</name>
    <name type="synonym">Monochrysis lutheri</name>
    <dbReference type="NCBI Taxonomy" id="2081491"/>
    <lineage>
        <taxon>Eukaryota</taxon>
        <taxon>Haptista</taxon>
        <taxon>Haptophyta</taxon>
        <taxon>Pavlovophyceae</taxon>
        <taxon>Pavlovales</taxon>
        <taxon>Pavlovaceae</taxon>
        <taxon>Diacronema</taxon>
    </lineage>
</organism>
<feature type="compositionally biased region" description="Basic and acidic residues" evidence="1">
    <location>
        <begin position="1"/>
        <end position="22"/>
    </location>
</feature>
<evidence type="ECO:0000256" key="2">
    <source>
        <dbReference type="SAM" id="Phobius"/>
    </source>
</evidence>
<dbReference type="OrthoDB" id="10687321at2759"/>
<proteinExistence type="predicted"/>
<keyword evidence="2" id="KW-0472">Membrane</keyword>
<sequence>MRARRADAGFAHARAEDDETKHARPRARRARRARARATATLVALLLALVGWPVWGPRVYAWLLLRSGIAREAVEDGDCRQLLIVGTQSSGTTSTTHALRFALGLEVAHENSDASFSPCRDGTVSWVHGLRLLHGAAPPAESVRGLCSRAFTRVGFYRDTFRWPAECPEFPWRLGRWFAWDACLEAACERIVRANWGCARRELRADGAPPRGSCPTPFARTLLQVRHPLVTIASLSAKVCDDPLARPIEPEFATVVRALLPAGPWDGEAARTCLGFIGWYWLLYNEAMVGALDFEAAERTADRAAPTGVGGSADGDGGEYALSGWYRVEDTDACQIARLGGFVGERDGADGSPGARACVHPSSRARAEAACAGGGAPAPPSVAQTFWDGFVRALPFASLPGVPRKARNRRNVGNVPVTLQQLAALDETLARRVAALAERLGYADVRAGAPREGQRGATVGVES</sequence>
<dbReference type="AlphaFoldDB" id="A0A8J5XF12"/>
<evidence type="ECO:0000313" key="3">
    <source>
        <dbReference type="EMBL" id="KAG8463379.1"/>
    </source>
</evidence>